<keyword evidence="1 5" id="KW-0963">Cytoplasm</keyword>
<keyword evidence="4 5" id="KW-0694">RNA-binding</keyword>
<dbReference type="InterPro" id="IPR003751">
    <property type="entry name" value="CsrA"/>
</dbReference>
<reference evidence="6" key="2">
    <citation type="submission" date="2022-10" db="EMBL/GenBank/DDBJ databases">
        <authorList>
            <person name="Aronson H.S."/>
        </authorList>
    </citation>
    <scope>NUCLEOTIDE SEQUENCE</scope>
    <source>
        <strain evidence="6">RS19-109</strain>
    </source>
</reference>
<dbReference type="NCBIfam" id="NF002469">
    <property type="entry name" value="PRK01712.1"/>
    <property type="match status" value="1"/>
</dbReference>
<dbReference type="InterPro" id="IPR036107">
    <property type="entry name" value="CsrA_sf"/>
</dbReference>
<comment type="caution">
    <text evidence="6">The sequence shown here is derived from an EMBL/GenBank/DDBJ whole genome shotgun (WGS) entry which is preliminary data.</text>
</comment>
<dbReference type="Proteomes" id="UP001154240">
    <property type="component" value="Unassembled WGS sequence"/>
</dbReference>
<dbReference type="PANTHER" id="PTHR34984">
    <property type="entry name" value="CARBON STORAGE REGULATOR"/>
    <property type="match status" value="1"/>
</dbReference>
<comment type="subunit">
    <text evidence="5">Homodimer; the beta-strands of each monomer intercalate to form a hydrophobic core, while the alpha-helices form wings that extend away from the core.</text>
</comment>
<dbReference type="Gene3D" id="2.60.40.4380">
    <property type="entry name" value="Translational regulator CsrA"/>
    <property type="match status" value="1"/>
</dbReference>
<keyword evidence="3 5" id="KW-0810">Translation regulation</keyword>
<keyword evidence="7" id="KW-1185">Reference proteome</keyword>
<dbReference type="GO" id="GO:1902208">
    <property type="term" value="P:regulation of bacterial-type flagellum assembly"/>
    <property type="evidence" value="ECO:0007669"/>
    <property type="project" value="UniProtKB-UniRule"/>
</dbReference>
<evidence type="ECO:0000256" key="3">
    <source>
        <dbReference type="ARBA" id="ARBA00022845"/>
    </source>
</evidence>
<dbReference type="GO" id="GO:0044781">
    <property type="term" value="P:bacterial-type flagellum organization"/>
    <property type="evidence" value="ECO:0007669"/>
    <property type="project" value="UniProtKB-KW"/>
</dbReference>
<dbReference type="GO" id="GO:0048027">
    <property type="term" value="F:mRNA 5'-UTR binding"/>
    <property type="evidence" value="ECO:0007669"/>
    <property type="project" value="UniProtKB-UniRule"/>
</dbReference>
<dbReference type="FunFam" id="2.60.40.4380:FF:000002">
    <property type="entry name" value="Translational regulator CsrA"/>
    <property type="match status" value="1"/>
</dbReference>
<comment type="similarity">
    <text evidence="5">Belongs to the CsrA/RsmA family.</text>
</comment>
<name>A0A9X4MJ76_9BACT</name>
<proteinExistence type="inferred from homology"/>
<keyword evidence="2 5" id="KW-0678">Repressor</keyword>
<evidence type="ECO:0000313" key="7">
    <source>
        <dbReference type="Proteomes" id="UP001154240"/>
    </source>
</evidence>
<evidence type="ECO:0000256" key="1">
    <source>
        <dbReference type="ARBA" id="ARBA00022490"/>
    </source>
</evidence>
<comment type="function">
    <text evidence="5">A translational regulator that binds mRNA to regulate translation initiation and/or mRNA stability. Usually binds in the 5'-UTR at or near the Shine-Dalgarno sequence preventing ribosome-binding, thus repressing translation. Its main target seems to be the major flagellin gene, while its function is anatagonized by FliW.</text>
</comment>
<comment type="subcellular location">
    <subcellularLocation>
        <location evidence="5">Cytoplasm</location>
    </subcellularLocation>
</comment>
<dbReference type="PANTHER" id="PTHR34984:SF1">
    <property type="entry name" value="CARBON STORAGE REGULATOR"/>
    <property type="match status" value="1"/>
</dbReference>
<dbReference type="GO" id="GO:0045947">
    <property type="term" value="P:negative regulation of translational initiation"/>
    <property type="evidence" value="ECO:0007669"/>
    <property type="project" value="UniProtKB-UniRule"/>
</dbReference>
<dbReference type="EMBL" id="JAPHEH010000001">
    <property type="protein sequence ID" value="MDG4475834.1"/>
    <property type="molecule type" value="Genomic_DNA"/>
</dbReference>
<evidence type="ECO:0000256" key="4">
    <source>
        <dbReference type="ARBA" id="ARBA00022884"/>
    </source>
</evidence>
<dbReference type="NCBIfam" id="TIGR00202">
    <property type="entry name" value="csrA"/>
    <property type="match status" value="1"/>
</dbReference>
<evidence type="ECO:0000313" key="6">
    <source>
        <dbReference type="EMBL" id="MDG4475834.1"/>
    </source>
</evidence>
<dbReference type="Pfam" id="PF02599">
    <property type="entry name" value="CsrA"/>
    <property type="match status" value="1"/>
</dbReference>
<keyword evidence="5" id="KW-1005">Bacterial flagellum biogenesis</keyword>
<evidence type="ECO:0000256" key="2">
    <source>
        <dbReference type="ARBA" id="ARBA00022491"/>
    </source>
</evidence>
<dbReference type="GO" id="GO:0005829">
    <property type="term" value="C:cytosol"/>
    <property type="evidence" value="ECO:0007669"/>
    <property type="project" value="TreeGrafter"/>
</dbReference>
<accession>A0A9X4MJ76</accession>
<dbReference type="GO" id="GO:0006109">
    <property type="term" value="P:regulation of carbohydrate metabolic process"/>
    <property type="evidence" value="ECO:0007669"/>
    <property type="project" value="InterPro"/>
</dbReference>
<reference evidence="6" key="1">
    <citation type="journal article" date="2022" name="bioRxiv">
        <title>Thiovibrio frasassiensisgen. nov., sp. nov., an autotrophic, elemental sulfur disproportionating bacterium isolated from sulfidic karst sediment, and proposal of Thiovibrionaceae fam. nov.</title>
        <authorList>
            <person name="Aronson H."/>
            <person name="Thomas C."/>
            <person name="Bhattacharyya M."/>
            <person name="Eckstein S."/>
            <person name="Jensen S."/>
            <person name="Barco R."/>
            <person name="Macalady J."/>
            <person name="Amend J."/>
        </authorList>
    </citation>
    <scope>NUCLEOTIDE SEQUENCE</scope>
    <source>
        <strain evidence="6">RS19-109</strain>
    </source>
</reference>
<dbReference type="SUPFAM" id="SSF117130">
    <property type="entry name" value="CsrA-like"/>
    <property type="match status" value="1"/>
</dbReference>
<sequence>MLILTRKPGEAIAISDGITVRVLEIKGGQVKIGIEAPAEVTVHREEIYLRIVEENIRAATEAPEDLASLTSVFGDEKTRIKPPPEKGK</sequence>
<organism evidence="6 7">
    <name type="scientific">Thiovibrio frasassiensis</name>
    <dbReference type="NCBI Taxonomy" id="2984131"/>
    <lineage>
        <taxon>Bacteria</taxon>
        <taxon>Pseudomonadati</taxon>
        <taxon>Thermodesulfobacteriota</taxon>
        <taxon>Desulfobulbia</taxon>
        <taxon>Desulfobulbales</taxon>
        <taxon>Thiovibrionaceae</taxon>
        <taxon>Thiovibrio</taxon>
    </lineage>
</organism>
<evidence type="ECO:0000256" key="5">
    <source>
        <dbReference type="HAMAP-Rule" id="MF_00167"/>
    </source>
</evidence>
<protein>
    <recommendedName>
        <fullName evidence="5">Translational regulator CsrA</fullName>
    </recommendedName>
</protein>
<dbReference type="HAMAP" id="MF_00167">
    <property type="entry name" value="CsrA"/>
    <property type="match status" value="1"/>
</dbReference>
<gene>
    <name evidence="5 6" type="primary">csrA</name>
    <name evidence="6" type="ORF">OLX77_06640</name>
</gene>
<dbReference type="GO" id="GO:0006402">
    <property type="term" value="P:mRNA catabolic process"/>
    <property type="evidence" value="ECO:0007669"/>
    <property type="project" value="InterPro"/>
</dbReference>
<dbReference type="RefSeq" id="WP_307632808.1">
    <property type="nucleotide sequence ID" value="NZ_JAPHEH010000001.1"/>
</dbReference>
<dbReference type="AlphaFoldDB" id="A0A9X4MJ76"/>